<dbReference type="Gene3D" id="3.30.160.660">
    <property type="match status" value="1"/>
</dbReference>
<dbReference type="PANTHER" id="PTHR37809:SF1">
    <property type="entry name" value="RIBOSOMAL PROTEIN S12 METHYLTHIOTRANSFERASE ACCESSORY FACTOR YCAO"/>
    <property type="match status" value="1"/>
</dbReference>
<dbReference type="NCBIfam" id="TIGR03604">
    <property type="entry name" value="TOMM_cyclo_SagD"/>
    <property type="match status" value="1"/>
</dbReference>
<dbReference type="SUPFAM" id="SSF69572">
    <property type="entry name" value="Activating enzymes of the ubiquitin-like proteins"/>
    <property type="match status" value="1"/>
</dbReference>
<gene>
    <name evidence="2" type="ORF">NONO_c00050</name>
</gene>
<dbReference type="Gene3D" id="3.90.930.60">
    <property type="match status" value="1"/>
</dbReference>
<keyword evidence="3" id="KW-1185">Reference proteome</keyword>
<dbReference type="EMBL" id="CP006850">
    <property type="protein sequence ID" value="AHH14828.1"/>
    <property type="molecule type" value="Genomic_DNA"/>
</dbReference>
<dbReference type="Gene3D" id="3.40.50.720">
    <property type="entry name" value="NAD(P)-binding Rossmann-like Domain"/>
    <property type="match status" value="1"/>
</dbReference>
<sequence>MSNLRFARYFDVRVVPGDAVYLTSERSGQTRLPGPLAEKAAPYLLGGHDRGDIFDQLAGTSDPGSIDSVLTALRTSGKIVDADPDQDCGIAGYWEAAGVDGDAAIGTLRSGTVGIRPVGAGAAELEAAAAALGLETTGARPDLTIVPVDDYLDPELEQINRTMFDSGAVWMPVKTTGTVVWIGPIFEPGESACWDCMAVRMRSNRMVDHYLKQRHNTKLSFAAVTGLPTTRAVAADLAILQAAKWLGGVALEPTVVGRRSRPLRRSELITFDTIEMTTGKHILTRRPQCPVCGDADLQARLHRVPLTVGSVPKAVTADGGHRATSPEDMVAEFEPLVSSITGPIKQLVKMKTARGIHAYTSGQNFAIPMADISDLRAGLRSASAGKGMTDVQAKASALGEAIERLSGIYCGDEARIAASYRELGAGSAIAPNELHLFSEKQFAHRSEWNARGAHFERVCDPFDAEQRIDWTPVWSLTRSEFRYIPTASLFYGCPMRPGNVYSGADSNGNAAGTSVEDAIVQGFMELVERDSVGIWWYNRLSMPRIDLDSFDEPYFGWWTEAYRKLGRETWVLDVTADLGIPAVVAVSRRFDKPVEDILIAFGAHFDVHIAISRAMSEMNQFVSSVADVEDGAEGTGGPGDYNFTGREQLNWWMSATIENQPYLAPAADRVRTAADYTNMSTDDLGEDVRVAQRLVEGAGLEMLVLNQTRPDIDLPVVKVIVPGMRPFWTRFAPGRLYDVPVAMGWLREPTAEDDLNPVAMFL</sequence>
<dbReference type="AlphaFoldDB" id="W5T7A4"/>
<feature type="domain" description="YcaO" evidence="1">
    <location>
        <begin position="385"/>
        <end position="762"/>
    </location>
</feature>
<dbReference type="InterPro" id="IPR035985">
    <property type="entry name" value="Ubiquitin-activating_enz"/>
</dbReference>
<dbReference type="PROSITE" id="PS51664">
    <property type="entry name" value="YCAO"/>
    <property type="match status" value="1"/>
</dbReference>
<dbReference type="HOGENOM" id="CLU_020793_0_0_11"/>
<dbReference type="NCBIfam" id="TIGR00702">
    <property type="entry name" value="YcaO-type kinase domain"/>
    <property type="match status" value="1"/>
</dbReference>
<protein>
    <submittedName>
        <fullName evidence="2">Bacteriocin biosynthesis protein</fullName>
    </submittedName>
</protein>
<dbReference type="STRING" id="1415166.NONO_c00050"/>
<dbReference type="InterPro" id="IPR003776">
    <property type="entry name" value="YcaO-like_dom"/>
</dbReference>
<dbReference type="Gene3D" id="3.30.1330.230">
    <property type="match status" value="2"/>
</dbReference>
<dbReference type="OrthoDB" id="2379922at2"/>
<dbReference type="Gene3D" id="3.30.40.250">
    <property type="match status" value="1"/>
</dbReference>
<dbReference type="InterPro" id="IPR022291">
    <property type="entry name" value="Bacteriocin_synth_cyclodeHase"/>
</dbReference>
<evidence type="ECO:0000313" key="2">
    <source>
        <dbReference type="EMBL" id="AHH14828.1"/>
    </source>
</evidence>
<dbReference type="Pfam" id="PF02624">
    <property type="entry name" value="YcaO"/>
    <property type="match status" value="1"/>
</dbReference>
<dbReference type="eggNOG" id="COG1944">
    <property type="taxonomic scope" value="Bacteria"/>
</dbReference>
<dbReference type="InterPro" id="IPR027624">
    <property type="entry name" value="TOMM_cyclo_SagD"/>
</dbReference>
<proteinExistence type="predicted"/>
<dbReference type="KEGG" id="nno:NONO_c00050"/>
<accession>W5T7A4</accession>
<dbReference type="GO" id="GO:0008641">
    <property type="term" value="F:ubiquitin-like modifier activating enzyme activity"/>
    <property type="evidence" value="ECO:0007669"/>
    <property type="project" value="InterPro"/>
</dbReference>
<name>W5T7A4_9NOCA</name>
<dbReference type="NCBIfam" id="TIGR03882">
    <property type="entry name" value="cyclo_dehyd_2"/>
    <property type="match status" value="1"/>
</dbReference>
<dbReference type="Proteomes" id="UP000019150">
    <property type="component" value="Chromosome"/>
</dbReference>
<reference evidence="2 3" key="1">
    <citation type="journal article" date="2014" name="Appl. Environ. Microbiol.">
        <title>Insights into the Microbial Degradation of Rubber and Gutta-Percha by Analysis of the Complete Genome of Nocardia nova SH22a.</title>
        <authorList>
            <person name="Luo Q."/>
            <person name="Hiessl S."/>
            <person name="Poehlein A."/>
            <person name="Daniel R."/>
            <person name="Steinbuchel A."/>
        </authorList>
    </citation>
    <scope>NUCLEOTIDE SEQUENCE [LARGE SCALE GENOMIC DNA]</scope>
    <source>
        <strain evidence="2">SH22a</strain>
    </source>
</reference>
<dbReference type="PATRIC" id="fig|1415166.3.peg.5"/>
<dbReference type="PANTHER" id="PTHR37809">
    <property type="entry name" value="RIBOSOMAL PROTEIN S12 METHYLTHIOTRANSFERASE ACCESSORY FACTOR YCAO"/>
    <property type="match status" value="1"/>
</dbReference>
<evidence type="ECO:0000259" key="1">
    <source>
        <dbReference type="PROSITE" id="PS51664"/>
    </source>
</evidence>
<evidence type="ECO:0000313" key="3">
    <source>
        <dbReference type="Proteomes" id="UP000019150"/>
    </source>
</evidence>
<organism evidence="2 3">
    <name type="scientific">Nocardia nova SH22a</name>
    <dbReference type="NCBI Taxonomy" id="1415166"/>
    <lineage>
        <taxon>Bacteria</taxon>
        <taxon>Bacillati</taxon>
        <taxon>Actinomycetota</taxon>
        <taxon>Actinomycetes</taxon>
        <taxon>Mycobacteriales</taxon>
        <taxon>Nocardiaceae</taxon>
        <taxon>Nocardia</taxon>
    </lineage>
</organism>